<keyword evidence="2" id="KW-1185">Reference proteome</keyword>
<evidence type="ECO:0000313" key="1">
    <source>
        <dbReference type="EMBL" id="MFD0928106.1"/>
    </source>
</evidence>
<name>A0ABW3GH35_9NOCA</name>
<gene>
    <name evidence="1" type="ORF">ACFQ04_20425</name>
</gene>
<proteinExistence type="predicted"/>
<dbReference type="EMBL" id="JBHTIL010000009">
    <property type="protein sequence ID" value="MFD0928106.1"/>
    <property type="molecule type" value="Genomic_DNA"/>
</dbReference>
<dbReference type="Proteomes" id="UP001597068">
    <property type="component" value="Unassembled WGS sequence"/>
</dbReference>
<reference evidence="2" key="1">
    <citation type="journal article" date="2019" name="Int. J. Syst. Evol. Microbiol.">
        <title>The Global Catalogue of Microorganisms (GCM) 10K type strain sequencing project: providing services to taxonomists for standard genome sequencing and annotation.</title>
        <authorList>
            <consortium name="The Broad Institute Genomics Platform"/>
            <consortium name="The Broad Institute Genome Sequencing Center for Infectious Disease"/>
            <person name="Wu L."/>
            <person name="Ma J."/>
        </authorList>
    </citation>
    <scope>NUCLEOTIDE SEQUENCE [LARGE SCALE GENOMIC DNA]</scope>
    <source>
        <strain evidence="2">CCUG 50873</strain>
    </source>
</reference>
<dbReference type="RefSeq" id="WP_253649249.1">
    <property type="nucleotide sequence ID" value="NZ_BAAAMO010000012.1"/>
</dbReference>
<accession>A0ABW3GH35</accession>
<comment type="caution">
    <text evidence="1">The sequence shown here is derived from an EMBL/GenBank/DDBJ whole genome shotgun (WGS) entry which is preliminary data.</text>
</comment>
<protein>
    <submittedName>
        <fullName evidence="1">Uncharacterized protein</fullName>
    </submittedName>
</protein>
<evidence type="ECO:0000313" key="2">
    <source>
        <dbReference type="Proteomes" id="UP001597068"/>
    </source>
</evidence>
<organism evidence="1 2">
    <name type="scientific">Williamsia deligens</name>
    <dbReference type="NCBI Taxonomy" id="321325"/>
    <lineage>
        <taxon>Bacteria</taxon>
        <taxon>Bacillati</taxon>
        <taxon>Actinomycetota</taxon>
        <taxon>Actinomycetes</taxon>
        <taxon>Mycobacteriales</taxon>
        <taxon>Nocardiaceae</taxon>
        <taxon>Williamsia</taxon>
    </lineage>
</organism>
<sequence length="199" mass="20220">MTVHDTATWTPQVVVNKFNPDTIAELTEQLGRVPDGADLAYLQEHEGLTPDEVAQEIGNLLTTVGLNRITNLIIGGGGAAFTNAQGIIGVGSTSTAAAVGDTALGGNGSTSTAYYQGLDAGYPTQSNGLLTAYATFGPTVANFAWNEWCLAIATGALTPGGTLASVGTNPVMLNHKAPAGLGTKASGSSWQIQATITIV</sequence>